<evidence type="ECO:0000259" key="5">
    <source>
        <dbReference type="Pfam" id="PF04542"/>
    </source>
</evidence>
<evidence type="ECO:0000256" key="1">
    <source>
        <dbReference type="ARBA" id="ARBA00010641"/>
    </source>
</evidence>
<dbReference type="PANTHER" id="PTHR43133">
    <property type="entry name" value="RNA POLYMERASE ECF-TYPE SIGMA FACTO"/>
    <property type="match status" value="1"/>
</dbReference>
<dbReference type="KEGG" id="cpro:CPRO_14670"/>
<evidence type="ECO:0000259" key="6">
    <source>
        <dbReference type="Pfam" id="PF08281"/>
    </source>
</evidence>
<dbReference type="InterPro" id="IPR007627">
    <property type="entry name" value="RNA_pol_sigma70_r2"/>
</dbReference>
<protein>
    <submittedName>
        <fullName evidence="7">ECF RNA polymerase sigma factor SigW</fullName>
    </submittedName>
    <submittedName>
        <fullName evidence="8">RNA polymerase sigma-70 factor, ECF subfamily</fullName>
    </submittedName>
</protein>
<evidence type="ECO:0000313" key="10">
    <source>
        <dbReference type="Proteomes" id="UP000184204"/>
    </source>
</evidence>
<dbReference type="InterPro" id="IPR036388">
    <property type="entry name" value="WH-like_DNA-bd_sf"/>
</dbReference>
<dbReference type="AlphaFoldDB" id="A0A0X1U7Y3"/>
<reference evidence="8" key="4">
    <citation type="submission" date="2016-11" db="EMBL/GenBank/DDBJ databases">
        <authorList>
            <person name="Varghese N."/>
            <person name="Submissions S."/>
        </authorList>
    </citation>
    <scope>NUCLEOTIDE SEQUENCE</scope>
    <source>
        <strain evidence="8">DSM 1682</strain>
    </source>
</reference>
<evidence type="ECO:0000313" key="9">
    <source>
        <dbReference type="Proteomes" id="UP000068026"/>
    </source>
</evidence>
<dbReference type="RefSeq" id="WP_066049647.1">
    <property type="nucleotide sequence ID" value="NZ_CP014223.1"/>
</dbReference>
<dbReference type="InterPro" id="IPR039425">
    <property type="entry name" value="RNA_pol_sigma-70-like"/>
</dbReference>
<dbReference type="GO" id="GO:0003677">
    <property type="term" value="F:DNA binding"/>
    <property type="evidence" value="ECO:0007669"/>
    <property type="project" value="InterPro"/>
</dbReference>
<keyword evidence="9" id="KW-1185">Reference proteome</keyword>
<keyword evidence="2" id="KW-0805">Transcription regulation</keyword>
<dbReference type="PANTHER" id="PTHR43133:SF60">
    <property type="entry name" value="RNA POLYMERASE SIGMA FACTOR SIGV"/>
    <property type="match status" value="1"/>
</dbReference>
<dbReference type="GO" id="GO:0006352">
    <property type="term" value="P:DNA-templated transcription initiation"/>
    <property type="evidence" value="ECO:0007669"/>
    <property type="project" value="InterPro"/>
</dbReference>
<dbReference type="GO" id="GO:0016987">
    <property type="term" value="F:sigma factor activity"/>
    <property type="evidence" value="ECO:0007669"/>
    <property type="project" value="UniProtKB-KW"/>
</dbReference>
<sequence>MIDNSAELVLKLQKGDKSSFEGLFDLYKDKAVRTAYLITNNRALADDIVQEAFILCYFKIADLKDPTSFKTWFFRMLTRLAWKMSAKEKVSIPVDNIFEFAETEDTHLVEGEIIDKEESKYLMDAVEHLEIKKKITILLYYYNNFSVSEIAEIMGCFEGTVKSRLHAARKILRKSIECDNTYRMEAKCNEITGKF</sequence>
<organism evidence="8 10">
    <name type="scientific">Anaerotignum propionicum DSM 1682</name>
    <dbReference type="NCBI Taxonomy" id="991789"/>
    <lineage>
        <taxon>Bacteria</taxon>
        <taxon>Bacillati</taxon>
        <taxon>Bacillota</taxon>
        <taxon>Clostridia</taxon>
        <taxon>Lachnospirales</taxon>
        <taxon>Anaerotignaceae</taxon>
        <taxon>Anaerotignum</taxon>
    </lineage>
</organism>
<evidence type="ECO:0000256" key="4">
    <source>
        <dbReference type="ARBA" id="ARBA00023163"/>
    </source>
</evidence>
<feature type="domain" description="RNA polymerase sigma-70 region 2" evidence="5">
    <location>
        <begin position="23"/>
        <end position="81"/>
    </location>
</feature>
<dbReference type="NCBIfam" id="TIGR02937">
    <property type="entry name" value="sigma70-ECF"/>
    <property type="match status" value="1"/>
</dbReference>
<dbReference type="Gene3D" id="1.10.10.10">
    <property type="entry name" value="Winged helix-like DNA-binding domain superfamily/Winged helix DNA-binding domain"/>
    <property type="match status" value="1"/>
</dbReference>
<dbReference type="Proteomes" id="UP000184204">
    <property type="component" value="Unassembled WGS sequence"/>
</dbReference>
<proteinExistence type="inferred from homology"/>
<keyword evidence="4" id="KW-0804">Transcription</keyword>
<dbReference type="Gene3D" id="1.10.1740.10">
    <property type="match status" value="1"/>
</dbReference>
<dbReference type="SUPFAM" id="SSF88946">
    <property type="entry name" value="Sigma2 domain of RNA polymerase sigma factors"/>
    <property type="match status" value="1"/>
</dbReference>
<dbReference type="EMBL" id="CP014223">
    <property type="protein sequence ID" value="AMJ41060.1"/>
    <property type="molecule type" value="Genomic_DNA"/>
</dbReference>
<evidence type="ECO:0000256" key="2">
    <source>
        <dbReference type="ARBA" id="ARBA00023015"/>
    </source>
</evidence>
<name>A0A0X1U7Y3_ANAPI</name>
<dbReference type="Proteomes" id="UP000068026">
    <property type="component" value="Chromosome"/>
</dbReference>
<keyword evidence="3" id="KW-0731">Sigma factor</keyword>
<reference evidence="9" key="2">
    <citation type="submission" date="2016-01" db="EMBL/GenBank/DDBJ databases">
        <authorList>
            <person name="Poehlein A."/>
            <person name="Schlien K."/>
            <person name="Gottschalk G."/>
            <person name="Buckel W."/>
            <person name="Daniel R."/>
        </authorList>
    </citation>
    <scope>NUCLEOTIDE SEQUENCE [LARGE SCALE GENOMIC DNA]</scope>
    <source>
        <strain evidence="9">X2</strain>
    </source>
</reference>
<dbReference type="CDD" id="cd06171">
    <property type="entry name" value="Sigma70_r4"/>
    <property type="match status" value="1"/>
</dbReference>
<dbReference type="Pfam" id="PF08281">
    <property type="entry name" value="Sigma70_r4_2"/>
    <property type="match status" value="1"/>
</dbReference>
<dbReference type="OrthoDB" id="9795666at2"/>
<evidence type="ECO:0000313" key="7">
    <source>
        <dbReference type="EMBL" id="AMJ41060.1"/>
    </source>
</evidence>
<dbReference type="InterPro" id="IPR013249">
    <property type="entry name" value="RNA_pol_sigma70_r4_t2"/>
</dbReference>
<dbReference type="SUPFAM" id="SSF88659">
    <property type="entry name" value="Sigma3 and sigma4 domains of RNA polymerase sigma factors"/>
    <property type="match status" value="1"/>
</dbReference>
<dbReference type="InterPro" id="IPR013324">
    <property type="entry name" value="RNA_pol_sigma_r3/r4-like"/>
</dbReference>
<dbReference type="InterPro" id="IPR014284">
    <property type="entry name" value="RNA_pol_sigma-70_dom"/>
</dbReference>
<reference evidence="7 9" key="1">
    <citation type="journal article" date="2016" name="Genome Announc.">
        <title>Complete Genome Sequence of the Amino Acid-Fermenting Clostridium propionicum X2 (DSM 1682).</title>
        <authorList>
            <person name="Poehlein A."/>
            <person name="Schlien K."/>
            <person name="Chowdhury N.P."/>
            <person name="Gottschalk G."/>
            <person name="Buckel W."/>
            <person name="Daniel R."/>
        </authorList>
    </citation>
    <scope>NUCLEOTIDE SEQUENCE [LARGE SCALE GENOMIC DNA]</scope>
    <source>
        <strain evidence="7 9">X2</strain>
    </source>
</reference>
<comment type="similarity">
    <text evidence="1">Belongs to the sigma-70 factor family. ECF subfamily.</text>
</comment>
<evidence type="ECO:0000256" key="3">
    <source>
        <dbReference type="ARBA" id="ARBA00023082"/>
    </source>
</evidence>
<evidence type="ECO:0000313" key="8">
    <source>
        <dbReference type="EMBL" id="SHE62507.1"/>
    </source>
</evidence>
<dbReference type="Pfam" id="PF04542">
    <property type="entry name" value="Sigma70_r2"/>
    <property type="match status" value="1"/>
</dbReference>
<dbReference type="EMBL" id="FQUA01000004">
    <property type="protein sequence ID" value="SHE62507.1"/>
    <property type="molecule type" value="Genomic_DNA"/>
</dbReference>
<reference evidence="10" key="3">
    <citation type="submission" date="2016-11" db="EMBL/GenBank/DDBJ databases">
        <authorList>
            <person name="Jaros S."/>
            <person name="Januszkiewicz K."/>
            <person name="Wedrychowicz H."/>
        </authorList>
    </citation>
    <scope>NUCLEOTIDE SEQUENCE [LARGE SCALE GENOMIC DNA]</scope>
    <source>
        <strain evidence="10">DSM 1682</strain>
    </source>
</reference>
<dbReference type="InterPro" id="IPR013325">
    <property type="entry name" value="RNA_pol_sigma_r2"/>
</dbReference>
<gene>
    <name evidence="7" type="primary">sigW_2</name>
    <name evidence="7" type="ORF">CPRO_14670</name>
    <name evidence="8" type="ORF">SAMN02745151_01278</name>
</gene>
<accession>A0A0X1U7Y3</accession>
<feature type="domain" description="RNA polymerase sigma factor 70 region 4 type 2" evidence="6">
    <location>
        <begin position="121"/>
        <end position="171"/>
    </location>
</feature>